<accession>A0ABS4IWX0</accession>
<evidence type="ECO:0000256" key="1">
    <source>
        <dbReference type="ARBA" id="ARBA00000677"/>
    </source>
</evidence>
<dbReference type="PANTHER" id="PTHR43390">
    <property type="entry name" value="SIGNAL PEPTIDASE I"/>
    <property type="match status" value="1"/>
</dbReference>
<name>A0ABS4IWX0_9BACL</name>
<comment type="similarity">
    <text evidence="3 6">Belongs to the peptidase S26 family.</text>
</comment>
<dbReference type="EMBL" id="JAGGLB010000008">
    <property type="protein sequence ID" value="MBP1991361.1"/>
    <property type="molecule type" value="Genomic_DNA"/>
</dbReference>
<dbReference type="InterPro" id="IPR000223">
    <property type="entry name" value="Pept_S26A_signal_pept_1"/>
</dbReference>
<evidence type="ECO:0000256" key="2">
    <source>
        <dbReference type="ARBA" id="ARBA00004401"/>
    </source>
</evidence>
<dbReference type="InterPro" id="IPR036286">
    <property type="entry name" value="LexA/Signal_pep-like_sf"/>
</dbReference>
<dbReference type="GO" id="GO:0009003">
    <property type="term" value="F:signal peptidase activity"/>
    <property type="evidence" value="ECO:0007669"/>
    <property type="project" value="UniProtKB-EC"/>
</dbReference>
<sequence length="206" mass="23316">MEHSDPKEPYINTSDAGAADKSKTVKNEVWEWAKALLIAGVLVFVIRWFVFAPFIVEGPSMEPNFYTSERLIVNKILYDIRKPKRGEVVVFHAPEGKDYIKRVVALPGETVKVEGDKIYINGQEIEQTYLKEALEQAAKEGRSYNTLANFPETTVPEGSIFAMGDNRSNSRDSRDPSVGFVPYKEIVGRADLIFWPMSKISLVHFK</sequence>
<dbReference type="CDD" id="cd06530">
    <property type="entry name" value="S26_SPase_I"/>
    <property type="match status" value="1"/>
</dbReference>
<keyword evidence="6" id="KW-0812">Transmembrane</keyword>
<dbReference type="InterPro" id="IPR019757">
    <property type="entry name" value="Pept_S26A_signal_pept_1_Lys-AS"/>
</dbReference>
<dbReference type="SUPFAM" id="SSF51306">
    <property type="entry name" value="LexA/Signal peptidase"/>
    <property type="match status" value="1"/>
</dbReference>
<gene>
    <name evidence="8" type="ORF">J2Z66_002968</name>
</gene>
<keyword evidence="5 6" id="KW-0378">Hydrolase</keyword>
<dbReference type="RefSeq" id="WP_209972114.1">
    <property type="nucleotide sequence ID" value="NZ_JAGGLB010000008.1"/>
</dbReference>
<evidence type="ECO:0000256" key="3">
    <source>
        <dbReference type="ARBA" id="ARBA00009370"/>
    </source>
</evidence>
<proteinExistence type="inferred from homology"/>
<dbReference type="PANTHER" id="PTHR43390:SF1">
    <property type="entry name" value="CHLOROPLAST PROCESSING PEPTIDASE"/>
    <property type="match status" value="1"/>
</dbReference>
<evidence type="ECO:0000313" key="9">
    <source>
        <dbReference type="Proteomes" id="UP001519287"/>
    </source>
</evidence>
<keyword evidence="9" id="KW-1185">Reference proteome</keyword>
<evidence type="ECO:0000313" key="8">
    <source>
        <dbReference type="EMBL" id="MBP1991361.1"/>
    </source>
</evidence>
<reference evidence="8 9" key="1">
    <citation type="submission" date="2021-03" db="EMBL/GenBank/DDBJ databases">
        <title>Genomic Encyclopedia of Type Strains, Phase IV (KMG-IV): sequencing the most valuable type-strain genomes for metagenomic binning, comparative biology and taxonomic classification.</title>
        <authorList>
            <person name="Goeker M."/>
        </authorList>
    </citation>
    <scope>NUCLEOTIDE SEQUENCE [LARGE SCALE GENOMIC DNA]</scope>
    <source>
        <strain evidence="8 9">DSM 26048</strain>
    </source>
</reference>
<comment type="caution">
    <text evidence="8">The sequence shown here is derived from an EMBL/GenBank/DDBJ whole genome shotgun (WGS) entry which is preliminary data.</text>
</comment>
<comment type="catalytic activity">
    <reaction evidence="1 6">
        <text>Cleavage of hydrophobic, N-terminal signal or leader sequences from secreted and periplasmic proteins.</text>
        <dbReference type="EC" id="3.4.21.89"/>
    </reaction>
</comment>
<comment type="subcellular location">
    <subcellularLocation>
        <location evidence="2">Cell membrane</location>
        <topology evidence="2">Single-pass type II membrane protein</topology>
    </subcellularLocation>
    <subcellularLocation>
        <location evidence="6">Membrane</location>
        <topology evidence="6">Single-pass type II membrane protein</topology>
    </subcellularLocation>
</comment>
<dbReference type="EC" id="3.4.21.89" evidence="4 6"/>
<protein>
    <recommendedName>
        <fullName evidence="4 6">Signal peptidase I</fullName>
        <ecNumber evidence="4 6">3.4.21.89</ecNumber>
    </recommendedName>
</protein>
<keyword evidence="6" id="KW-0645">Protease</keyword>
<feature type="domain" description="Peptidase S26" evidence="7">
    <location>
        <begin position="30"/>
        <end position="195"/>
    </location>
</feature>
<dbReference type="Gene3D" id="2.10.109.10">
    <property type="entry name" value="Umud Fragment, subunit A"/>
    <property type="match status" value="1"/>
</dbReference>
<dbReference type="InterPro" id="IPR019533">
    <property type="entry name" value="Peptidase_S26"/>
</dbReference>
<dbReference type="NCBIfam" id="TIGR02227">
    <property type="entry name" value="sigpep_I_bact"/>
    <property type="match status" value="1"/>
</dbReference>
<keyword evidence="6" id="KW-1133">Transmembrane helix</keyword>
<evidence type="ECO:0000256" key="5">
    <source>
        <dbReference type="ARBA" id="ARBA00022801"/>
    </source>
</evidence>
<feature type="transmembrane region" description="Helical" evidence="6">
    <location>
        <begin position="35"/>
        <end position="56"/>
    </location>
</feature>
<evidence type="ECO:0000259" key="7">
    <source>
        <dbReference type="Pfam" id="PF10502"/>
    </source>
</evidence>
<evidence type="ECO:0000256" key="4">
    <source>
        <dbReference type="ARBA" id="ARBA00013208"/>
    </source>
</evidence>
<dbReference type="PROSITE" id="PS00760">
    <property type="entry name" value="SPASE_I_2"/>
    <property type="match status" value="1"/>
</dbReference>
<dbReference type="Pfam" id="PF10502">
    <property type="entry name" value="Peptidase_S26"/>
    <property type="match status" value="1"/>
</dbReference>
<dbReference type="Proteomes" id="UP001519287">
    <property type="component" value="Unassembled WGS sequence"/>
</dbReference>
<dbReference type="PRINTS" id="PR00727">
    <property type="entry name" value="LEADERPTASE"/>
</dbReference>
<evidence type="ECO:0000256" key="6">
    <source>
        <dbReference type="RuleBase" id="RU362042"/>
    </source>
</evidence>
<keyword evidence="6" id="KW-0472">Membrane</keyword>
<organism evidence="8 9">
    <name type="scientific">Paenibacillus eucommiae</name>
    <dbReference type="NCBI Taxonomy" id="1355755"/>
    <lineage>
        <taxon>Bacteria</taxon>
        <taxon>Bacillati</taxon>
        <taxon>Bacillota</taxon>
        <taxon>Bacilli</taxon>
        <taxon>Bacillales</taxon>
        <taxon>Paenibacillaceae</taxon>
        <taxon>Paenibacillus</taxon>
    </lineage>
</organism>